<feature type="coiled-coil region" evidence="5">
    <location>
        <begin position="437"/>
        <end position="538"/>
    </location>
</feature>
<feature type="domain" description="UBP-type" evidence="8">
    <location>
        <begin position="296"/>
        <end position="394"/>
    </location>
</feature>
<evidence type="ECO:0000259" key="8">
    <source>
        <dbReference type="PROSITE" id="PS50271"/>
    </source>
</evidence>
<dbReference type="Gene3D" id="3.30.40.10">
    <property type="entry name" value="Zinc/RING finger domain, C3HC4 (zinc finger)"/>
    <property type="match status" value="2"/>
</dbReference>
<evidence type="ECO:0000256" key="2">
    <source>
        <dbReference type="ARBA" id="ARBA00022771"/>
    </source>
</evidence>
<dbReference type="Proteomes" id="UP000761534">
    <property type="component" value="Unassembled WGS sequence"/>
</dbReference>
<dbReference type="PANTHER" id="PTHR24007:SF7">
    <property type="entry name" value="BRCA1-ASSOCIATED PROTEIN"/>
    <property type="match status" value="1"/>
</dbReference>
<dbReference type="VEuPathDB" id="FungiDB:TRICI_000475"/>
<dbReference type="InterPro" id="IPR047243">
    <property type="entry name" value="RING-H2_BRAP2"/>
</dbReference>
<dbReference type="InterPro" id="IPR001841">
    <property type="entry name" value="Znf_RING"/>
</dbReference>
<evidence type="ECO:0000313" key="10">
    <source>
        <dbReference type="Proteomes" id="UP000761534"/>
    </source>
</evidence>
<evidence type="ECO:0000256" key="1">
    <source>
        <dbReference type="ARBA" id="ARBA00022723"/>
    </source>
</evidence>
<sequence>MSVYQIKIALDWWEKSDDFINRVIGRNDIFIKCEDDGDCEYSVQKPADTADKAQIDWRYSGIRLITHDMEQMDGTSSATAGDFGPLKSKYLGSGVIKLYRDADDSGETWANEQISNDENRSGTVMAILAVPSYFTPSDILGFVGSKFSDDVSHFRMVRTSVDNRYMVLIKFRNTGKASEFYDEYNGRLFNSMEAESCHVVYVKSIEFNSHVRASDDEIPYLLEDDFTASPPAHSVATTAATSSKPNPPLPRSLRELPTCPVCLERMDTSVTGLLTILCQHTFHCQCLSKWGDGSCPVCRYSQRGNYGKPANNADELKCQICQANVNLWMCVVCGQVGCGRYDQAHAYDHYVNTGHCYSMDIATQRVWDYANDGYVHRLIQNQSDGKLVELPQPGASSNGNSGSEVTDQKKLDDIGLQYTALLTSQLESQRMYYEDMFASFADRAQEASEKAERAEKELEELKKEMNELRHEREYEVPKLKQDLASATDKANKLRELYNHLQRSYKDEKTMSQKMVDKLESLTRAKTEQDLKVQELEEQLRDIMFFMDAKDKLANTSEDVQQGQIVVPSPSKGKNKKRR</sequence>
<keyword evidence="10" id="KW-1185">Reference proteome</keyword>
<accession>A0A642VDA2</accession>
<evidence type="ECO:0000313" key="9">
    <source>
        <dbReference type="EMBL" id="KAA8917363.1"/>
    </source>
</evidence>
<evidence type="ECO:0000256" key="3">
    <source>
        <dbReference type="ARBA" id="ARBA00022833"/>
    </source>
</evidence>
<dbReference type="InterPro" id="IPR034931">
    <property type="entry name" value="ETP1_RRM"/>
</dbReference>
<reference evidence="9" key="1">
    <citation type="journal article" date="2019" name="G3 (Bethesda)">
        <title>Genome Assemblies of Two Rare Opportunistic Yeast Pathogens: Diutina rugosa (syn. Candida rugosa) and Trichomonascus ciferrii (syn. Candida ciferrii).</title>
        <authorList>
            <person name="Mixao V."/>
            <person name="Saus E."/>
            <person name="Hansen A.P."/>
            <person name="Lass-Florl C."/>
            <person name="Gabaldon T."/>
        </authorList>
    </citation>
    <scope>NUCLEOTIDE SEQUENCE</scope>
    <source>
        <strain evidence="9">CBS 4856</strain>
    </source>
</reference>
<dbReference type="InterPro" id="IPR013083">
    <property type="entry name" value="Znf_RING/FYVE/PHD"/>
</dbReference>
<dbReference type="EMBL" id="SWFS01000040">
    <property type="protein sequence ID" value="KAA8917363.1"/>
    <property type="molecule type" value="Genomic_DNA"/>
</dbReference>
<dbReference type="GO" id="GO:0061630">
    <property type="term" value="F:ubiquitin protein ligase activity"/>
    <property type="evidence" value="ECO:0007669"/>
    <property type="project" value="TreeGrafter"/>
</dbReference>
<evidence type="ECO:0000256" key="4">
    <source>
        <dbReference type="PROSITE-ProRule" id="PRU00502"/>
    </source>
</evidence>
<dbReference type="GO" id="GO:0016567">
    <property type="term" value="P:protein ubiquitination"/>
    <property type="evidence" value="ECO:0007669"/>
    <property type="project" value="TreeGrafter"/>
</dbReference>
<keyword evidence="2 4" id="KW-0863">Zinc-finger</keyword>
<dbReference type="OrthoDB" id="273556at2759"/>
<dbReference type="PROSITE" id="PS50271">
    <property type="entry name" value="ZF_UBP"/>
    <property type="match status" value="1"/>
</dbReference>
<evidence type="ECO:0000259" key="7">
    <source>
        <dbReference type="PROSITE" id="PS50089"/>
    </source>
</evidence>
<dbReference type="Pfam" id="PF13639">
    <property type="entry name" value="zf-RING_2"/>
    <property type="match status" value="1"/>
</dbReference>
<dbReference type="SMART" id="SM00290">
    <property type="entry name" value="ZnF_UBP"/>
    <property type="match status" value="1"/>
</dbReference>
<dbReference type="CDD" id="cd12717">
    <property type="entry name" value="RRM_ETP1"/>
    <property type="match status" value="1"/>
</dbReference>
<organism evidence="9 10">
    <name type="scientific">Trichomonascus ciferrii</name>
    <dbReference type="NCBI Taxonomy" id="44093"/>
    <lineage>
        <taxon>Eukaryota</taxon>
        <taxon>Fungi</taxon>
        <taxon>Dikarya</taxon>
        <taxon>Ascomycota</taxon>
        <taxon>Saccharomycotina</taxon>
        <taxon>Dipodascomycetes</taxon>
        <taxon>Dipodascales</taxon>
        <taxon>Trichomonascaceae</taxon>
        <taxon>Trichomonascus</taxon>
        <taxon>Trichomonascus ciferrii complex</taxon>
    </lineage>
</organism>
<evidence type="ECO:0000256" key="5">
    <source>
        <dbReference type="SAM" id="Coils"/>
    </source>
</evidence>
<proteinExistence type="predicted"/>
<feature type="domain" description="RING-type" evidence="7">
    <location>
        <begin position="259"/>
        <end position="299"/>
    </location>
</feature>
<dbReference type="SUPFAM" id="SSF57850">
    <property type="entry name" value="RING/U-box"/>
    <property type="match status" value="2"/>
</dbReference>
<dbReference type="InterPro" id="IPR001607">
    <property type="entry name" value="Znf_UBP"/>
</dbReference>
<evidence type="ECO:0008006" key="11">
    <source>
        <dbReference type="Google" id="ProtNLM"/>
    </source>
</evidence>
<comment type="caution">
    <text evidence="9">The sequence shown here is derived from an EMBL/GenBank/DDBJ whole genome shotgun (WGS) entry which is preliminary data.</text>
</comment>
<dbReference type="InterPro" id="IPR011422">
    <property type="entry name" value="BRAP2/ETP1_RRM"/>
</dbReference>
<keyword evidence="1" id="KW-0479">Metal-binding</keyword>
<keyword evidence="3" id="KW-0862">Zinc</keyword>
<gene>
    <name evidence="9" type="ORF">TRICI_000475</name>
</gene>
<name>A0A642VDA2_9ASCO</name>
<dbReference type="GO" id="GO:0005737">
    <property type="term" value="C:cytoplasm"/>
    <property type="evidence" value="ECO:0007669"/>
    <property type="project" value="TreeGrafter"/>
</dbReference>
<feature type="region of interest" description="Disordered" evidence="6">
    <location>
        <begin position="555"/>
        <end position="578"/>
    </location>
</feature>
<evidence type="ECO:0000256" key="6">
    <source>
        <dbReference type="SAM" id="MobiDB-lite"/>
    </source>
</evidence>
<dbReference type="Pfam" id="PF07576">
    <property type="entry name" value="BRAP2"/>
    <property type="match status" value="1"/>
</dbReference>
<dbReference type="GO" id="GO:0008270">
    <property type="term" value="F:zinc ion binding"/>
    <property type="evidence" value="ECO:0007669"/>
    <property type="project" value="UniProtKB-KW"/>
</dbReference>
<keyword evidence="5" id="KW-0175">Coiled coil</keyword>
<dbReference type="PANTHER" id="PTHR24007">
    <property type="entry name" value="BRCA1-ASSOCIATED PROTEIN"/>
    <property type="match status" value="1"/>
</dbReference>
<dbReference type="AlphaFoldDB" id="A0A642VDA2"/>
<dbReference type="GO" id="GO:0007265">
    <property type="term" value="P:Ras protein signal transduction"/>
    <property type="evidence" value="ECO:0007669"/>
    <property type="project" value="TreeGrafter"/>
</dbReference>
<protein>
    <recommendedName>
        <fullName evidence="11">RING-type domain-containing protein</fullName>
    </recommendedName>
</protein>
<dbReference type="CDD" id="cd16457">
    <property type="entry name" value="RING-H2_BRAP2"/>
    <property type="match status" value="1"/>
</dbReference>
<dbReference type="Pfam" id="PF02148">
    <property type="entry name" value="zf-UBP"/>
    <property type="match status" value="1"/>
</dbReference>
<dbReference type="PROSITE" id="PS50089">
    <property type="entry name" value="ZF_RING_2"/>
    <property type="match status" value="1"/>
</dbReference>
<dbReference type="SMART" id="SM00184">
    <property type="entry name" value="RING"/>
    <property type="match status" value="1"/>
</dbReference>